<dbReference type="EMBL" id="MNPL01001025">
    <property type="protein sequence ID" value="OQR79515.1"/>
    <property type="molecule type" value="Genomic_DNA"/>
</dbReference>
<keyword evidence="1" id="KW-0812">Transmembrane</keyword>
<feature type="transmembrane region" description="Helical" evidence="1">
    <location>
        <begin position="42"/>
        <end position="60"/>
    </location>
</feature>
<protein>
    <submittedName>
        <fullName evidence="2">Uncharacterized protein</fullName>
    </submittedName>
</protein>
<name>A0A1V9Y1A8_9ACAR</name>
<evidence type="ECO:0000313" key="3">
    <source>
        <dbReference type="Proteomes" id="UP000192247"/>
    </source>
</evidence>
<organism evidence="2 3">
    <name type="scientific">Tropilaelaps mercedesae</name>
    <dbReference type="NCBI Taxonomy" id="418985"/>
    <lineage>
        <taxon>Eukaryota</taxon>
        <taxon>Metazoa</taxon>
        <taxon>Ecdysozoa</taxon>
        <taxon>Arthropoda</taxon>
        <taxon>Chelicerata</taxon>
        <taxon>Arachnida</taxon>
        <taxon>Acari</taxon>
        <taxon>Parasitiformes</taxon>
        <taxon>Mesostigmata</taxon>
        <taxon>Gamasina</taxon>
        <taxon>Dermanyssoidea</taxon>
        <taxon>Laelapidae</taxon>
        <taxon>Tropilaelaps</taxon>
    </lineage>
</organism>
<gene>
    <name evidence="2" type="ORF">BIW11_05682</name>
</gene>
<evidence type="ECO:0000313" key="2">
    <source>
        <dbReference type="EMBL" id="OQR79515.1"/>
    </source>
</evidence>
<keyword evidence="1" id="KW-1133">Transmembrane helix</keyword>
<dbReference type="Proteomes" id="UP000192247">
    <property type="component" value="Unassembled WGS sequence"/>
</dbReference>
<dbReference type="OrthoDB" id="10440996at2759"/>
<dbReference type="InParanoid" id="A0A1V9Y1A8"/>
<sequence length="168" mass="18303">MEETLACRLLALSLVIAGFTTGTALVILFFYMGFAYDIDEGIMLGVFALASWIYGLVSFIRKTGCFRPVDESVPIGVVTEVTSAQTTTESARQGSIQQELPSYKEITRGPPSYKEVTKNPPSYPEALRMMKATGTPVVEVNTTALESLRPAPDRTPATHNRLDFCGVS</sequence>
<keyword evidence="1" id="KW-0472">Membrane</keyword>
<feature type="transmembrane region" description="Helical" evidence="1">
    <location>
        <begin position="12"/>
        <end position="36"/>
    </location>
</feature>
<comment type="caution">
    <text evidence="2">The sequence shown here is derived from an EMBL/GenBank/DDBJ whole genome shotgun (WGS) entry which is preliminary data.</text>
</comment>
<keyword evidence="3" id="KW-1185">Reference proteome</keyword>
<dbReference type="AlphaFoldDB" id="A0A1V9Y1A8"/>
<accession>A0A1V9Y1A8</accession>
<evidence type="ECO:0000256" key="1">
    <source>
        <dbReference type="SAM" id="Phobius"/>
    </source>
</evidence>
<proteinExistence type="predicted"/>
<reference evidence="2 3" key="1">
    <citation type="journal article" date="2017" name="Gigascience">
        <title>Draft genome of the honey bee ectoparasitic mite, Tropilaelaps mercedesae, is shaped by the parasitic life history.</title>
        <authorList>
            <person name="Dong X."/>
            <person name="Armstrong S.D."/>
            <person name="Xia D."/>
            <person name="Makepeace B.L."/>
            <person name="Darby A.C."/>
            <person name="Kadowaki T."/>
        </authorList>
    </citation>
    <scope>NUCLEOTIDE SEQUENCE [LARGE SCALE GENOMIC DNA]</scope>
    <source>
        <strain evidence="2">Wuxi-XJTLU</strain>
    </source>
</reference>